<dbReference type="SUPFAM" id="SSF47762">
    <property type="entry name" value="PAH2 domain"/>
    <property type="match status" value="1"/>
</dbReference>
<dbReference type="PANTHER" id="PTHR12346:SF0">
    <property type="entry name" value="SIN3A, ISOFORM G"/>
    <property type="match status" value="1"/>
</dbReference>
<name>A0A7G2DVA0_ARATH</name>
<dbReference type="AlphaFoldDB" id="A0A7G2DVA0"/>
<accession>A0A7G2DVA0</accession>
<dbReference type="GO" id="GO:0005634">
    <property type="term" value="C:nucleus"/>
    <property type="evidence" value="ECO:0007669"/>
    <property type="project" value="UniProtKB-SubCell"/>
</dbReference>
<dbReference type="Gene3D" id="1.20.1160.11">
    <property type="entry name" value="Paired amphipathic helix"/>
    <property type="match status" value="1"/>
</dbReference>
<dbReference type="PROSITE" id="PS51477">
    <property type="entry name" value="PAH"/>
    <property type="match status" value="1"/>
</dbReference>
<dbReference type="Pfam" id="PF02671">
    <property type="entry name" value="PAH"/>
    <property type="match status" value="1"/>
</dbReference>
<evidence type="ECO:0000256" key="2">
    <source>
        <dbReference type="ARBA" id="ARBA00022491"/>
    </source>
</evidence>
<evidence type="ECO:0000256" key="3">
    <source>
        <dbReference type="ARBA" id="ARBA00023242"/>
    </source>
</evidence>
<dbReference type="PANTHER" id="PTHR12346">
    <property type="entry name" value="SIN3B-RELATED"/>
    <property type="match status" value="1"/>
</dbReference>
<organism evidence="5 6">
    <name type="scientific">Arabidopsis thaliana</name>
    <name type="common">Mouse-ear cress</name>
    <dbReference type="NCBI Taxonomy" id="3702"/>
    <lineage>
        <taxon>Eukaryota</taxon>
        <taxon>Viridiplantae</taxon>
        <taxon>Streptophyta</taxon>
        <taxon>Embryophyta</taxon>
        <taxon>Tracheophyta</taxon>
        <taxon>Spermatophyta</taxon>
        <taxon>Magnoliopsida</taxon>
        <taxon>eudicotyledons</taxon>
        <taxon>Gunneridae</taxon>
        <taxon>Pentapetalae</taxon>
        <taxon>rosids</taxon>
        <taxon>malvids</taxon>
        <taxon>Brassicales</taxon>
        <taxon>Brassicaceae</taxon>
        <taxon>Camelineae</taxon>
        <taxon>Arabidopsis</taxon>
    </lineage>
</organism>
<dbReference type="InterPro" id="IPR036600">
    <property type="entry name" value="PAH_sf"/>
</dbReference>
<keyword evidence="3 4" id="KW-0539">Nucleus</keyword>
<proteinExistence type="predicted"/>
<evidence type="ECO:0000313" key="6">
    <source>
        <dbReference type="Proteomes" id="UP000516314"/>
    </source>
</evidence>
<evidence type="ECO:0000256" key="4">
    <source>
        <dbReference type="PROSITE-ProRule" id="PRU00810"/>
    </source>
</evidence>
<keyword evidence="2" id="KW-0678">Repressor</keyword>
<dbReference type="InterPro" id="IPR003822">
    <property type="entry name" value="PAH"/>
</dbReference>
<protein>
    <submittedName>
        <fullName evidence="5">(thale cress) hypothetical protein</fullName>
    </submittedName>
</protein>
<reference evidence="5 6" key="1">
    <citation type="submission" date="2020-09" db="EMBL/GenBank/DDBJ databases">
        <authorList>
            <person name="Ashkenazy H."/>
        </authorList>
    </citation>
    <scope>NUCLEOTIDE SEQUENCE [LARGE SCALE GENOMIC DNA]</scope>
    <source>
        <strain evidence="6">cv. Cdm-0</strain>
    </source>
</reference>
<dbReference type="FunFam" id="1.20.1160.11:FF:000001">
    <property type="entry name" value="Paired amphipathic helix protein Sin3"/>
    <property type="match status" value="1"/>
</dbReference>
<gene>
    <name evidence="5" type="ORF">AT9943_LOCUS2109</name>
</gene>
<dbReference type="EMBL" id="LR881466">
    <property type="protein sequence ID" value="CAD5313617.1"/>
    <property type="molecule type" value="Genomic_DNA"/>
</dbReference>
<dbReference type="InterPro" id="IPR039774">
    <property type="entry name" value="Sin3-like"/>
</dbReference>
<dbReference type="Proteomes" id="UP000516314">
    <property type="component" value="Chromosome 1"/>
</dbReference>
<evidence type="ECO:0000256" key="1">
    <source>
        <dbReference type="ARBA" id="ARBA00004123"/>
    </source>
</evidence>
<dbReference type="GO" id="GO:0003714">
    <property type="term" value="F:transcription corepressor activity"/>
    <property type="evidence" value="ECO:0007669"/>
    <property type="project" value="InterPro"/>
</dbReference>
<comment type="subcellular location">
    <subcellularLocation>
        <location evidence="1 4">Nucleus</location>
    </subcellularLocation>
</comment>
<evidence type="ECO:0000313" key="5">
    <source>
        <dbReference type="EMBL" id="CAD5313617.1"/>
    </source>
</evidence>
<sequence>MSEGDSIFVYKGDKPKPTKIDAKAYIKAVKDHFHNDRKKYEDFLAIMKDFKVRKISRADCITAVKELLNGDQDLVSGFNVFLPDWLEI</sequence>